<feature type="region of interest" description="Interaction with DNA" evidence="10">
    <location>
        <begin position="166"/>
        <end position="171"/>
    </location>
</feature>
<dbReference type="Pfam" id="PF01131">
    <property type="entry name" value="Topoisom_bac"/>
    <property type="match status" value="1"/>
</dbReference>
<feature type="region of interest" description="Disordered" evidence="11">
    <location>
        <begin position="429"/>
        <end position="468"/>
    </location>
</feature>
<dbReference type="Pfam" id="PF13368">
    <property type="entry name" value="Toprim_C_rpt"/>
    <property type="match status" value="3"/>
</dbReference>
<evidence type="ECO:0000256" key="6">
    <source>
        <dbReference type="ARBA" id="ARBA00022842"/>
    </source>
</evidence>
<feature type="domain" description="Toprim" evidence="12">
    <location>
        <begin position="1"/>
        <end position="116"/>
    </location>
</feature>
<feature type="compositionally biased region" description="Basic residues" evidence="11">
    <location>
        <begin position="855"/>
        <end position="866"/>
    </location>
</feature>
<feature type="site" description="Interaction with DNA" evidence="10">
    <location>
        <position position="500"/>
    </location>
</feature>
<dbReference type="GO" id="GO:0003677">
    <property type="term" value="F:DNA binding"/>
    <property type="evidence" value="ECO:0007669"/>
    <property type="project" value="UniProtKB-KW"/>
</dbReference>
<dbReference type="GO" id="GO:0008270">
    <property type="term" value="F:zinc ion binding"/>
    <property type="evidence" value="ECO:0007669"/>
    <property type="project" value="UniProtKB-KW"/>
</dbReference>
<evidence type="ECO:0000256" key="1">
    <source>
        <dbReference type="ARBA" id="ARBA00000213"/>
    </source>
</evidence>
<keyword evidence="8 10" id="KW-0238">DNA-binding</keyword>
<dbReference type="PANTHER" id="PTHR42785:SF1">
    <property type="entry name" value="DNA TOPOISOMERASE"/>
    <property type="match status" value="1"/>
</dbReference>
<dbReference type="EC" id="5.6.2.1" evidence="10"/>
<dbReference type="SUPFAM" id="SSF56712">
    <property type="entry name" value="Prokaryotic type I DNA topoisomerase"/>
    <property type="match status" value="1"/>
</dbReference>
<reference evidence="14 15" key="1">
    <citation type="submission" date="2017-11" db="EMBL/GenBank/DDBJ databases">
        <title>Draft genome sequence of Rhizobiales bacterium SY3-13.</title>
        <authorList>
            <person name="Sun C."/>
        </authorList>
    </citation>
    <scope>NUCLEOTIDE SEQUENCE [LARGE SCALE GENOMIC DNA]</scope>
    <source>
        <strain evidence="14 15">SY3-13</strain>
    </source>
</reference>
<evidence type="ECO:0000256" key="9">
    <source>
        <dbReference type="ARBA" id="ARBA00023235"/>
    </source>
</evidence>
<dbReference type="GO" id="GO:0005694">
    <property type="term" value="C:chromosome"/>
    <property type="evidence" value="ECO:0007669"/>
    <property type="project" value="InterPro"/>
</dbReference>
<dbReference type="Pfam" id="PF01396">
    <property type="entry name" value="Zn_ribbon_Top1"/>
    <property type="match status" value="1"/>
</dbReference>
<dbReference type="NCBIfam" id="TIGR01051">
    <property type="entry name" value="topA_bact"/>
    <property type="match status" value="1"/>
</dbReference>
<gene>
    <name evidence="10 14" type="primary">topA</name>
    <name evidence="14" type="ORF">CVT23_01845</name>
</gene>
<proteinExistence type="inferred from homology"/>
<evidence type="ECO:0000256" key="7">
    <source>
        <dbReference type="ARBA" id="ARBA00023029"/>
    </source>
</evidence>
<dbReference type="Pfam" id="PF01751">
    <property type="entry name" value="Toprim"/>
    <property type="match status" value="1"/>
</dbReference>
<comment type="function">
    <text evidence="10">Releases the supercoiling and torsional tension of DNA, which is introduced during the DNA replication and transcription, by transiently cleaving and rejoining one strand of the DNA duplex. Introduces a single-strand break via transesterification at a target site in duplex DNA. The scissile phosphodiester is attacked by the catalytic tyrosine of the enzyme, resulting in the formation of a DNA-(5'-phosphotyrosyl)-enzyme intermediate and the expulsion of a 3'-OH DNA strand. The free DNA strand then undergoes passage around the unbroken strand, thus removing DNA supercoils. Finally, in the religation step, the DNA 3'-OH attacks the covalent intermediate to expel the active-site tyrosine and restore the DNA phosphodiester backbone.</text>
</comment>
<feature type="active site" description="O-(5'-phospho-DNA)-tyrosine intermediate" evidence="10">
    <location>
        <position position="304"/>
    </location>
</feature>
<feature type="site" description="Interaction with DNA" evidence="10">
    <location>
        <position position="158"/>
    </location>
</feature>
<dbReference type="InterPro" id="IPR005733">
    <property type="entry name" value="TopoI_bac-type"/>
</dbReference>
<dbReference type="OrthoDB" id="9804262at2"/>
<organism evidence="14 15">
    <name type="scientific">Minwuia thermotolerans</name>
    <dbReference type="NCBI Taxonomy" id="2056226"/>
    <lineage>
        <taxon>Bacteria</taxon>
        <taxon>Pseudomonadati</taxon>
        <taxon>Pseudomonadota</taxon>
        <taxon>Alphaproteobacteria</taxon>
        <taxon>Minwuiales</taxon>
        <taxon>Minwuiaceae</taxon>
        <taxon>Minwuia</taxon>
    </lineage>
</organism>
<dbReference type="InterPro" id="IPR023405">
    <property type="entry name" value="Topo_IA_core_domain"/>
</dbReference>
<comment type="caution">
    <text evidence="14">The sequence shown here is derived from an EMBL/GenBank/DDBJ whole genome shotgun (WGS) entry which is preliminary data.</text>
</comment>
<dbReference type="InterPro" id="IPR028612">
    <property type="entry name" value="Topoisom_1_IA"/>
</dbReference>
<evidence type="ECO:0000259" key="12">
    <source>
        <dbReference type="PROSITE" id="PS50880"/>
    </source>
</evidence>
<dbReference type="GO" id="GO:0003917">
    <property type="term" value="F:DNA topoisomerase type I (single strand cut, ATP-independent) activity"/>
    <property type="evidence" value="ECO:0007669"/>
    <property type="project" value="UniProtKB-UniRule"/>
</dbReference>
<evidence type="ECO:0000256" key="3">
    <source>
        <dbReference type="ARBA" id="ARBA00022723"/>
    </source>
</evidence>
<dbReference type="SMART" id="SM00493">
    <property type="entry name" value="TOPRIM"/>
    <property type="match status" value="1"/>
</dbReference>
<comment type="subunit">
    <text evidence="10">Monomer.</text>
</comment>
<keyword evidence="7 10" id="KW-0799">Topoisomerase</keyword>
<dbReference type="PANTHER" id="PTHR42785">
    <property type="entry name" value="DNA TOPOISOMERASE, TYPE IA, CORE"/>
    <property type="match status" value="1"/>
</dbReference>
<dbReference type="InterPro" id="IPR013497">
    <property type="entry name" value="Topo_IA_cen"/>
</dbReference>
<dbReference type="PROSITE" id="PS50880">
    <property type="entry name" value="TOPRIM"/>
    <property type="match status" value="1"/>
</dbReference>
<keyword evidence="6" id="KW-0460">Magnesium</keyword>
<keyword evidence="9 10" id="KW-0413">Isomerase</keyword>
<dbReference type="InterPro" id="IPR013824">
    <property type="entry name" value="Topo_IA_cen_sub1"/>
</dbReference>
<dbReference type="PRINTS" id="PR00417">
    <property type="entry name" value="PRTPISMRASEI"/>
</dbReference>
<feature type="site" description="Interaction with DNA" evidence="10">
    <location>
        <position position="306"/>
    </location>
</feature>
<dbReference type="InterPro" id="IPR003601">
    <property type="entry name" value="Topo_IA_2"/>
</dbReference>
<feature type="domain" description="Topo IA-type catalytic" evidence="13">
    <location>
        <begin position="132"/>
        <end position="568"/>
    </location>
</feature>
<dbReference type="Gene3D" id="1.10.290.10">
    <property type="entry name" value="Topoisomerase I, domain 4"/>
    <property type="match status" value="1"/>
</dbReference>
<dbReference type="InterPro" id="IPR013826">
    <property type="entry name" value="Topo_IA_cen_sub3"/>
</dbReference>
<evidence type="ECO:0000256" key="10">
    <source>
        <dbReference type="HAMAP-Rule" id="MF_00952"/>
    </source>
</evidence>
<dbReference type="PROSITE" id="PS00396">
    <property type="entry name" value="TOPO_IA_1"/>
    <property type="match status" value="1"/>
</dbReference>
<dbReference type="RefSeq" id="WP_109793865.1">
    <property type="nucleotide sequence ID" value="NZ_PHIG01000005.1"/>
</dbReference>
<dbReference type="HAMAP" id="MF_00952">
    <property type="entry name" value="Topoisom_1_prok"/>
    <property type="match status" value="1"/>
</dbReference>
<evidence type="ECO:0000256" key="4">
    <source>
        <dbReference type="ARBA" id="ARBA00022771"/>
    </source>
</evidence>
<sequence length="866" mass="96463">MDVVVVESPAKAKTINKYLGSNYKVLASFGHVRDLPSKDGSVLPEEDFSMTYQADPKSAKHLKAIADAVKDADRLVLATDPDREGEAISWHVLEALKSRRALKKSVEVERVVFNEITKGAITEAMKHPRAIDMDLVNAQQARRALDYLVGFTLSPVLWRKLPGARSAGRVQSVALRLIVERELDIEKFRPQEYWSIKAVFRTAAGEDVTARLTQVDGRKLDRLDIKTEAEAMELARRAEAGSFTVGEIETRQTSRRPWPPFITSTLQMEASRKLGFSARQTMQVAQKLYEGVDIGGETIGLITYMRTDGVQLASEAIDAIRATIGEEYGRPYVPSKPRHWATKAKNAQEAHEAIRPTDVTRTPEQMKRYLSAEQSRLYELIWKRTVASQMADARLAQTGVDIPDADGGIVFRATGTVVEFPGFLKVYEEGRDDTSDDDDDRRLPKLTEGENLDRREVQPDQHFTQPPPRYTEATLVKKLEELGIGRPSTYASILSVLQDRDYVTLEKKRFVPQDKGRVVTAFLINFFSRYVEYDFTASLEEELDDISAAKEDWKEVLRRFWKDFSAAVDETKELRIGEVLEALNDFLAPSLFPEREDGSDPRLCPNCSEGRLSLKLGKFGAFLGCSNYPDCRFTRRLGGDDDQKKAEMEGDREMGVDPATGETIWLKIGPYGPYLQLGEGAPGEKPKRVSLPKGLEPNDVDLELAIRLITLPRHVGEHPETGSPITAGIGRYGPFVEHEKKYANLPDWREVLDVGINRAVTVLAEKKSGGRAQPKALKSLGEHPEEGGEVQVLDGRYGPYVKHGKVNATIPKDVDPQSITMDEAVRLIAERAAKAGKGKKNTNSKTAAKGAAKTSTKKAQPKSKAK</sequence>
<dbReference type="CDD" id="cd03363">
    <property type="entry name" value="TOPRIM_TopoIA_TopoI"/>
    <property type="match status" value="1"/>
</dbReference>
<name>A0A2M9G6U1_9PROT</name>
<feature type="site" description="Interaction with DNA" evidence="10">
    <location>
        <position position="31"/>
    </location>
</feature>
<dbReference type="Gene3D" id="3.40.50.140">
    <property type="match status" value="1"/>
</dbReference>
<evidence type="ECO:0000256" key="2">
    <source>
        <dbReference type="ARBA" id="ARBA00009446"/>
    </source>
</evidence>
<dbReference type="Gene3D" id="2.70.20.10">
    <property type="entry name" value="Topoisomerase I, domain 3"/>
    <property type="match status" value="1"/>
</dbReference>
<evidence type="ECO:0000313" key="15">
    <source>
        <dbReference type="Proteomes" id="UP000229498"/>
    </source>
</evidence>
<keyword evidence="3" id="KW-0479">Metal-binding</keyword>
<dbReference type="CDD" id="cd00186">
    <property type="entry name" value="TOP1Ac"/>
    <property type="match status" value="1"/>
</dbReference>
<dbReference type="InterPro" id="IPR013825">
    <property type="entry name" value="Topo_IA_cen_sub2"/>
</dbReference>
<keyword evidence="15" id="KW-1185">Reference proteome</keyword>
<feature type="compositionally biased region" description="Basic and acidic residues" evidence="11">
    <location>
        <begin position="440"/>
        <end position="459"/>
    </location>
</feature>
<evidence type="ECO:0000256" key="8">
    <source>
        <dbReference type="ARBA" id="ARBA00023125"/>
    </source>
</evidence>
<dbReference type="InterPro" id="IPR000380">
    <property type="entry name" value="Topo_IA"/>
</dbReference>
<dbReference type="InterPro" id="IPR025589">
    <property type="entry name" value="Toprim_C_rpt"/>
</dbReference>
<dbReference type="SUPFAM" id="SSF57783">
    <property type="entry name" value="Zinc beta-ribbon"/>
    <property type="match status" value="1"/>
</dbReference>
<dbReference type="SMART" id="SM00437">
    <property type="entry name" value="TOP1Ac"/>
    <property type="match status" value="1"/>
</dbReference>
<dbReference type="AlphaFoldDB" id="A0A2M9G6U1"/>
<feature type="compositionally biased region" description="Low complexity" evidence="11">
    <location>
        <begin position="843"/>
        <end position="854"/>
    </location>
</feature>
<protein>
    <recommendedName>
        <fullName evidence="10">DNA topoisomerase 1</fullName>
        <ecNumber evidence="10">5.6.2.1</ecNumber>
    </recommendedName>
    <alternativeName>
        <fullName evidence="10">DNA topoisomerase I</fullName>
    </alternativeName>
</protein>
<dbReference type="Gene3D" id="3.30.65.10">
    <property type="entry name" value="Bacterial Topoisomerase I, domain 1"/>
    <property type="match status" value="1"/>
</dbReference>
<comment type="similarity">
    <text evidence="2 10">Belongs to the type IA topoisomerase family.</text>
</comment>
<dbReference type="Gene3D" id="1.10.460.10">
    <property type="entry name" value="Topoisomerase I, domain 2"/>
    <property type="match status" value="1"/>
</dbReference>
<feature type="site" description="Interaction with DNA" evidence="10">
    <location>
        <position position="142"/>
    </location>
</feature>
<feature type="region of interest" description="Disordered" evidence="11">
    <location>
        <begin position="832"/>
        <end position="866"/>
    </location>
</feature>
<keyword evidence="4" id="KW-0863">Zinc-finger</keyword>
<dbReference type="InterPro" id="IPR023406">
    <property type="entry name" value="Topo_IA_AS"/>
</dbReference>
<feature type="site" description="Interaction with DNA" evidence="10">
    <location>
        <position position="143"/>
    </location>
</feature>
<dbReference type="InterPro" id="IPR013498">
    <property type="entry name" value="Topo_IA_Znf"/>
</dbReference>
<evidence type="ECO:0000259" key="13">
    <source>
        <dbReference type="PROSITE" id="PS52039"/>
    </source>
</evidence>
<comment type="catalytic activity">
    <reaction evidence="1 10">
        <text>ATP-independent breakage of single-stranded DNA, followed by passage and rejoining.</text>
        <dbReference type="EC" id="5.6.2.1"/>
    </reaction>
</comment>
<dbReference type="InterPro" id="IPR006171">
    <property type="entry name" value="TOPRIM_dom"/>
</dbReference>
<evidence type="ECO:0000256" key="5">
    <source>
        <dbReference type="ARBA" id="ARBA00022833"/>
    </source>
</evidence>
<feature type="region of interest" description="Disordered" evidence="11">
    <location>
        <begin position="767"/>
        <end position="790"/>
    </location>
</feature>
<dbReference type="Proteomes" id="UP000229498">
    <property type="component" value="Unassembled WGS sequence"/>
</dbReference>
<dbReference type="InterPro" id="IPR003602">
    <property type="entry name" value="Topo_IA_DNA-bd_dom"/>
</dbReference>
<dbReference type="PROSITE" id="PS52039">
    <property type="entry name" value="TOPO_IA_2"/>
    <property type="match status" value="1"/>
</dbReference>
<keyword evidence="5" id="KW-0862">Zinc</keyword>
<dbReference type="SMART" id="SM00436">
    <property type="entry name" value="TOP1Bc"/>
    <property type="match status" value="1"/>
</dbReference>
<evidence type="ECO:0000256" key="11">
    <source>
        <dbReference type="SAM" id="MobiDB-lite"/>
    </source>
</evidence>
<dbReference type="InterPro" id="IPR034149">
    <property type="entry name" value="TOPRIM_TopoI"/>
</dbReference>
<dbReference type="EMBL" id="PHIG01000005">
    <property type="protein sequence ID" value="PJK31439.1"/>
    <property type="molecule type" value="Genomic_DNA"/>
</dbReference>
<evidence type="ECO:0000313" key="14">
    <source>
        <dbReference type="EMBL" id="PJK31439.1"/>
    </source>
</evidence>
<feature type="site" description="Interaction with DNA" evidence="10">
    <location>
        <position position="146"/>
    </location>
</feature>
<dbReference type="GO" id="GO:0006265">
    <property type="term" value="P:DNA topological change"/>
    <property type="evidence" value="ECO:0007669"/>
    <property type="project" value="UniProtKB-UniRule"/>
</dbReference>
<accession>A0A2M9G6U1</accession>
<comment type="caution">
    <text evidence="10">Lacks conserved residue(s) required for the propagation of feature annotation.</text>
</comment>